<feature type="domain" description="MYND-type" evidence="5">
    <location>
        <begin position="138"/>
        <end position="173"/>
    </location>
</feature>
<proteinExistence type="predicted"/>
<dbReference type="EMBL" id="CARXXK010001849">
    <property type="protein sequence ID" value="CAI6377755.1"/>
    <property type="molecule type" value="Genomic_DNA"/>
</dbReference>
<evidence type="ECO:0000256" key="2">
    <source>
        <dbReference type="ARBA" id="ARBA00022771"/>
    </source>
</evidence>
<reference evidence="6 7" key="1">
    <citation type="submission" date="2023-01" db="EMBL/GenBank/DDBJ databases">
        <authorList>
            <person name="Whitehead M."/>
        </authorList>
    </citation>
    <scope>NUCLEOTIDE SEQUENCE [LARGE SCALE GENOMIC DNA]</scope>
</reference>
<dbReference type="InterPro" id="IPR002893">
    <property type="entry name" value="Znf_MYND"/>
</dbReference>
<evidence type="ECO:0000259" key="5">
    <source>
        <dbReference type="PROSITE" id="PS50865"/>
    </source>
</evidence>
<dbReference type="GO" id="GO:0008270">
    <property type="term" value="F:zinc ion binding"/>
    <property type="evidence" value="ECO:0007669"/>
    <property type="project" value="UniProtKB-KW"/>
</dbReference>
<keyword evidence="2 4" id="KW-0863">Zinc-finger</keyword>
<keyword evidence="1" id="KW-0479">Metal-binding</keyword>
<dbReference type="PROSITE" id="PS50865">
    <property type="entry name" value="ZF_MYND_2"/>
    <property type="match status" value="1"/>
</dbReference>
<evidence type="ECO:0000256" key="1">
    <source>
        <dbReference type="ARBA" id="ARBA00022723"/>
    </source>
</evidence>
<gene>
    <name evidence="6" type="ORF">MEUPH1_LOCUS30969</name>
</gene>
<evidence type="ECO:0000256" key="4">
    <source>
        <dbReference type="PROSITE-ProRule" id="PRU00134"/>
    </source>
</evidence>
<keyword evidence="7" id="KW-1185">Reference proteome</keyword>
<protein>
    <recommendedName>
        <fullName evidence="5">MYND-type domain-containing protein</fullName>
    </recommendedName>
</protein>
<sequence>MIPTKKCIVITISNSPLVQVTSSSSITSTLTCGTFQQKIQNKKTVANSDPHGAVCNTILIDNKPYKLVKDPGPSGPVGAVFMQTIPISPLVQGTASSSNNSTSTITTCQSVNGPSDQMRATDNDTFISPPTVIIRCDERHCNKSATITCKCRKVNYCSHSCREWHWVVHYTDCEERLTRP</sequence>
<organism evidence="6 7">
    <name type="scientific">Macrosiphum euphorbiae</name>
    <name type="common">potato aphid</name>
    <dbReference type="NCBI Taxonomy" id="13131"/>
    <lineage>
        <taxon>Eukaryota</taxon>
        <taxon>Metazoa</taxon>
        <taxon>Ecdysozoa</taxon>
        <taxon>Arthropoda</taxon>
        <taxon>Hexapoda</taxon>
        <taxon>Insecta</taxon>
        <taxon>Pterygota</taxon>
        <taxon>Neoptera</taxon>
        <taxon>Paraneoptera</taxon>
        <taxon>Hemiptera</taxon>
        <taxon>Sternorrhyncha</taxon>
        <taxon>Aphidomorpha</taxon>
        <taxon>Aphidoidea</taxon>
        <taxon>Aphididae</taxon>
        <taxon>Macrosiphini</taxon>
        <taxon>Macrosiphum</taxon>
    </lineage>
</organism>
<comment type="caution">
    <text evidence="6">The sequence shown here is derived from an EMBL/GenBank/DDBJ whole genome shotgun (WGS) entry which is preliminary data.</text>
</comment>
<dbReference type="Proteomes" id="UP001160148">
    <property type="component" value="Unassembled WGS sequence"/>
</dbReference>
<name>A0AAV0YA49_9HEMI</name>
<keyword evidence="3" id="KW-0862">Zinc</keyword>
<dbReference type="SUPFAM" id="SSF144232">
    <property type="entry name" value="HIT/MYND zinc finger-like"/>
    <property type="match status" value="1"/>
</dbReference>
<dbReference type="AlphaFoldDB" id="A0AAV0YA49"/>
<evidence type="ECO:0000313" key="6">
    <source>
        <dbReference type="EMBL" id="CAI6377755.1"/>
    </source>
</evidence>
<accession>A0AAV0YA49</accession>
<evidence type="ECO:0000313" key="7">
    <source>
        <dbReference type="Proteomes" id="UP001160148"/>
    </source>
</evidence>
<evidence type="ECO:0000256" key="3">
    <source>
        <dbReference type="ARBA" id="ARBA00022833"/>
    </source>
</evidence>